<evidence type="ECO:0000256" key="9">
    <source>
        <dbReference type="ARBA" id="ARBA00023027"/>
    </source>
</evidence>
<proteinExistence type="inferred from homology"/>
<keyword evidence="4 11" id="KW-1003">Cell membrane</keyword>
<evidence type="ECO:0000256" key="12">
    <source>
        <dbReference type="RuleBase" id="RU003639"/>
    </source>
</evidence>
<comment type="similarity">
    <text evidence="2 11 12">Belongs to the complex I subunit 3 family.</text>
</comment>
<dbReference type="GO" id="GO:0050136">
    <property type="term" value="F:NADH dehydrogenase (quinone) (non-electrogenic) activity"/>
    <property type="evidence" value="ECO:0007669"/>
    <property type="project" value="UniProtKB-UniRule"/>
</dbReference>
<dbReference type="EC" id="7.1.1.-" evidence="11"/>
<dbReference type="Proteomes" id="UP000291469">
    <property type="component" value="Chromosome"/>
</dbReference>
<evidence type="ECO:0000256" key="6">
    <source>
        <dbReference type="ARBA" id="ARBA00022719"/>
    </source>
</evidence>
<keyword evidence="3 11" id="KW-0813">Transport</keyword>
<evidence type="ECO:0000256" key="10">
    <source>
        <dbReference type="ARBA" id="ARBA00023136"/>
    </source>
</evidence>
<dbReference type="Pfam" id="PF00507">
    <property type="entry name" value="Oxidored_q4"/>
    <property type="match status" value="1"/>
</dbReference>
<evidence type="ECO:0000256" key="7">
    <source>
        <dbReference type="ARBA" id="ARBA00022967"/>
    </source>
</evidence>
<dbReference type="InterPro" id="IPR038430">
    <property type="entry name" value="NDAH_ubi_oxred_su3_sf"/>
</dbReference>
<feature type="transmembrane region" description="Helical" evidence="11">
    <location>
        <begin position="6"/>
        <end position="25"/>
    </location>
</feature>
<protein>
    <recommendedName>
        <fullName evidence="11">NADH-quinone oxidoreductase subunit A</fullName>
        <ecNumber evidence="11">7.1.1.-</ecNumber>
    </recommendedName>
    <alternativeName>
        <fullName evidence="11">NADH dehydrogenase I subunit A</fullName>
    </alternativeName>
    <alternativeName>
        <fullName evidence="11">NDH-1 subunit A</fullName>
    </alternativeName>
    <alternativeName>
        <fullName evidence="11">NUO1</fullName>
    </alternativeName>
</protein>
<keyword evidence="8 11" id="KW-1133">Transmembrane helix</keyword>
<evidence type="ECO:0000256" key="5">
    <source>
        <dbReference type="ARBA" id="ARBA00022692"/>
    </source>
</evidence>
<keyword evidence="14" id="KW-1185">Reference proteome</keyword>
<keyword evidence="5 11" id="KW-0812">Transmembrane</keyword>
<dbReference type="PANTHER" id="PTHR11058">
    <property type="entry name" value="NADH-UBIQUINONE OXIDOREDUCTASE CHAIN 3"/>
    <property type="match status" value="1"/>
</dbReference>
<reference evidence="13 14" key="1">
    <citation type="submission" date="2019-01" db="EMBL/GenBank/DDBJ databases">
        <title>Egibacter rhizosphaerae EGI 80759T.</title>
        <authorList>
            <person name="Chen D.-D."/>
            <person name="Tian Y."/>
            <person name="Jiao J.-Y."/>
            <person name="Zhang X.-T."/>
            <person name="Zhang Y.-G."/>
            <person name="Zhang Y."/>
            <person name="Xiao M."/>
            <person name="Shu W.-S."/>
            <person name="Li W.-J."/>
        </authorList>
    </citation>
    <scope>NUCLEOTIDE SEQUENCE [LARGE SCALE GENOMIC DNA]</scope>
    <source>
        <strain evidence="13 14">EGI 80759</strain>
    </source>
</reference>
<comment type="subcellular location">
    <subcellularLocation>
        <location evidence="11 12">Cell membrane</location>
        <topology evidence="11 12">Multi-pass membrane protein</topology>
    </subcellularLocation>
    <subcellularLocation>
        <location evidence="1">Membrane</location>
        <topology evidence="1">Multi-pass membrane protein</topology>
    </subcellularLocation>
</comment>
<evidence type="ECO:0000313" key="14">
    <source>
        <dbReference type="Proteomes" id="UP000291469"/>
    </source>
</evidence>
<feature type="transmembrane region" description="Helical" evidence="11">
    <location>
        <begin position="90"/>
        <end position="112"/>
    </location>
</feature>
<dbReference type="PANTHER" id="PTHR11058:SF22">
    <property type="entry name" value="NADH-QUINONE OXIDOREDUCTASE SUBUNIT A"/>
    <property type="match status" value="1"/>
</dbReference>
<dbReference type="RefSeq" id="WP_131155355.1">
    <property type="nucleotide sequence ID" value="NZ_CP036402.1"/>
</dbReference>
<keyword evidence="13" id="KW-0560">Oxidoreductase</keyword>
<evidence type="ECO:0000256" key="8">
    <source>
        <dbReference type="ARBA" id="ARBA00022989"/>
    </source>
</evidence>
<keyword evidence="6 11" id="KW-0874">Quinone</keyword>
<dbReference type="AlphaFoldDB" id="A0A411YGL1"/>
<dbReference type="HAMAP" id="MF_01394">
    <property type="entry name" value="NDH1_NuoA"/>
    <property type="match status" value="1"/>
</dbReference>
<evidence type="ECO:0000313" key="13">
    <source>
        <dbReference type="EMBL" id="QBI20358.1"/>
    </source>
</evidence>
<dbReference type="GO" id="GO:0008137">
    <property type="term" value="F:NADH dehydrogenase (ubiquinone) activity"/>
    <property type="evidence" value="ECO:0007669"/>
    <property type="project" value="InterPro"/>
</dbReference>
<dbReference type="KEGG" id="erz:ER308_12815"/>
<dbReference type="InterPro" id="IPR000440">
    <property type="entry name" value="NADH_UbQ/plastoQ_OxRdtase_su3"/>
</dbReference>
<dbReference type="OrthoDB" id="9791970at2"/>
<feature type="transmembrane region" description="Helical" evidence="11">
    <location>
        <begin position="63"/>
        <end position="84"/>
    </location>
</feature>
<comment type="catalytic activity">
    <reaction evidence="11 12">
        <text>a quinone + NADH + 5 H(+)(in) = a quinol + NAD(+) + 4 H(+)(out)</text>
        <dbReference type="Rhea" id="RHEA:57888"/>
        <dbReference type="ChEBI" id="CHEBI:15378"/>
        <dbReference type="ChEBI" id="CHEBI:24646"/>
        <dbReference type="ChEBI" id="CHEBI:57540"/>
        <dbReference type="ChEBI" id="CHEBI:57945"/>
        <dbReference type="ChEBI" id="CHEBI:132124"/>
    </reaction>
</comment>
<keyword evidence="7 11" id="KW-1278">Translocase</keyword>
<evidence type="ECO:0000256" key="2">
    <source>
        <dbReference type="ARBA" id="ARBA00008472"/>
    </source>
</evidence>
<evidence type="ECO:0000256" key="11">
    <source>
        <dbReference type="HAMAP-Rule" id="MF_01394"/>
    </source>
</evidence>
<dbReference type="GO" id="GO:0030964">
    <property type="term" value="C:NADH dehydrogenase complex"/>
    <property type="evidence" value="ECO:0007669"/>
    <property type="project" value="TreeGrafter"/>
</dbReference>
<accession>A0A411YGL1</accession>
<dbReference type="Gene3D" id="1.20.58.1610">
    <property type="entry name" value="NADH:ubiquinone/plastoquinone oxidoreductase, chain 3"/>
    <property type="match status" value="1"/>
</dbReference>
<dbReference type="GO" id="GO:0005886">
    <property type="term" value="C:plasma membrane"/>
    <property type="evidence" value="ECO:0007669"/>
    <property type="project" value="UniProtKB-SubCell"/>
</dbReference>
<sequence>MLAEYLPLVLLFVVAVAFVGLSLLVSARLGPTAPNPTKHAAYESGIIPEVETDPRNSRFTVRFYVIAMLFIIFDIEAVFLYPWAVVLGDLGWYGFWAMAIFMVLLFESYYYVLRRGGLEWE</sequence>
<keyword evidence="10 11" id="KW-0472">Membrane</keyword>
<evidence type="ECO:0000256" key="4">
    <source>
        <dbReference type="ARBA" id="ARBA00022475"/>
    </source>
</evidence>
<name>A0A411YGL1_9ACTN</name>
<dbReference type="InterPro" id="IPR023043">
    <property type="entry name" value="NAD(P)H_OxRDtase_bac/plastid"/>
</dbReference>
<comment type="function">
    <text evidence="11">NDH-1 shuttles electrons from NADH, via FMN and iron-sulfur (Fe-S) centers, to quinones in the respiratory chain. The immediate electron acceptor for the enzyme in this species is believed to be a menaquinone. Couples the redox reaction to proton translocation (for every two electrons transferred, four hydrogen ions are translocated across the cytoplasmic membrane), and thus conserves the redox energy in a proton gradient.</text>
</comment>
<organism evidence="13 14">
    <name type="scientific">Egibacter rhizosphaerae</name>
    <dbReference type="NCBI Taxonomy" id="1670831"/>
    <lineage>
        <taxon>Bacteria</taxon>
        <taxon>Bacillati</taxon>
        <taxon>Actinomycetota</taxon>
        <taxon>Nitriliruptoria</taxon>
        <taxon>Egibacterales</taxon>
        <taxon>Egibacteraceae</taxon>
        <taxon>Egibacter</taxon>
    </lineage>
</organism>
<comment type="subunit">
    <text evidence="11">NDH-1 is composed of 14 different subunits. Subunits NuoA, H, J, K, L, M, N constitute the membrane sector of the complex.</text>
</comment>
<evidence type="ECO:0000256" key="1">
    <source>
        <dbReference type="ARBA" id="ARBA00004141"/>
    </source>
</evidence>
<dbReference type="GO" id="GO:0048038">
    <property type="term" value="F:quinone binding"/>
    <property type="evidence" value="ECO:0007669"/>
    <property type="project" value="UniProtKB-KW"/>
</dbReference>
<gene>
    <name evidence="11" type="primary">nuoA</name>
    <name evidence="13" type="ORF">ER308_12815</name>
</gene>
<keyword evidence="9 11" id="KW-0520">NAD</keyword>
<evidence type="ECO:0000256" key="3">
    <source>
        <dbReference type="ARBA" id="ARBA00022448"/>
    </source>
</evidence>
<dbReference type="EMBL" id="CP036402">
    <property type="protein sequence ID" value="QBI20358.1"/>
    <property type="molecule type" value="Genomic_DNA"/>
</dbReference>